<name>A0ABT7E4X5_9FIRM</name>
<dbReference type="RefSeq" id="WP_284130961.1">
    <property type="nucleotide sequence ID" value="NZ_JASKYM010000001.1"/>
</dbReference>
<protein>
    <recommendedName>
        <fullName evidence="4">ABC transporter permease</fullName>
    </recommendedName>
</protein>
<dbReference type="Proteomes" id="UP001301012">
    <property type="component" value="Unassembled WGS sequence"/>
</dbReference>
<keyword evidence="3" id="KW-1185">Reference proteome</keyword>
<feature type="transmembrane region" description="Helical" evidence="1">
    <location>
        <begin position="33"/>
        <end position="52"/>
    </location>
</feature>
<organism evidence="2 3">
    <name type="scientific">Romboutsia sedimentorum</name>
    <dbReference type="NCBI Taxonomy" id="1368474"/>
    <lineage>
        <taxon>Bacteria</taxon>
        <taxon>Bacillati</taxon>
        <taxon>Bacillota</taxon>
        <taxon>Clostridia</taxon>
        <taxon>Peptostreptococcales</taxon>
        <taxon>Peptostreptococcaceae</taxon>
        <taxon>Romboutsia</taxon>
    </lineage>
</organism>
<evidence type="ECO:0000256" key="1">
    <source>
        <dbReference type="SAM" id="Phobius"/>
    </source>
</evidence>
<keyword evidence="1" id="KW-1133">Transmembrane helix</keyword>
<evidence type="ECO:0008006" key="4">
    <source>
        <dbReference type="Google" id="ProtNLM"/>
    </source>
</evidence>
<evidence type="ECO:0000313" key="3">
    <source>
        <dbReference type="Proteomes" id="UP001301012"/>
    </source>
</evidence>
<reference evidence="2 3" key="1">
    <citation type="submission" date="2023-05" db="EMBL/GenBank/DDBJ databases">
        <title>Rombocin, a short stable natural nisin variant, displays selective antimicrobial activity against Listeria monocytogenes and employs dual mode of action to kill target bacterial strains.</title>
        <authorList>
            <person name="Wambui J."/>
            <person name="Stephan R."/>
            <person name="Kuipers O.P."/>
        </authorList>
    </citation>
    <scope>NUCLEOTIDE SEQUENCE [LARGE SCALE GENOMIC DNA]</scope>
    <source>
        <strain evidence="2 3">RC002</strain>
    </source>
</reference>
<proteinExistence type="predicted"/>
<comment type="caution">
    <text evidence="2">The sequence shown here is derived from an EMBL/GenBank/DDBJ whole genome shotgun (WGS) entry which is preliminary data.</text>
</comment>
<gene>
    <name evidence="2" type="ORF">QOZ84_00280</name>
</gene>
<keyword evidence="1" id="KW-0472">Membrane</keyword>
<dbReference type="EMBL" id="JASKYM010000001">
    <property type="protein sequence ID" value="MDK2561969.1"/>
    <property type="molecule type" value="Genomic_DNA"/>
</dbReference>
<sequence length="62" mass="7051">MPLELAFIHAIIGIDVVNEFIKMYGNPDIETSSLITVLIFIVVYIGYFYATYTGYKNIIKNS</sequence>
<evidence type="ECO:0000313" key="2">
    <source>
        <dbReference type="EMBL" id="MDK2561969.1"/>
    </source>
</evidence>
<accession>A0ABT7E4X5</accession>
<keyword evidence="1" id="KW-0812">Transmembrane</keyword>